<name>A0ABV0PWU0_9TELE</name>
<reference evidence="1 2" key="1">
    <citation type="submission" date="2021-06" db="EMBL/GenBank/DDBJ databases">
        <authorList>
            <person name="Palmer J.M."/>
        </authorList>
    </citation>
    <scope>NUCLEOTIDE SEQUENCE [LARGE SCALE GENOMIC DNA]</scope>
    <source>
        <strain evidence="1 2">GA_2019</strain>
        <tissue evidence="1">Muscle</tissue>
    </source>
</reference>
<evidence type="ECO:0000313" key="2">
    <source>
        <dbReference type="Proteomes" id="UP001476798"/>
    </source>
</evidence>
<organism evidence="1 2">
    <name type="scientific">Goodea atripinnis</name>
    <dbReference type="NCBI Taxonomy" id="208336"/>
    <lineage>
        <taxon>Eukaryota</taxon>
        <taxon>Metazoa</taxon>
        <taxon>Chordata</taxon>
        <taxon>Craniata</taxon>
        <taxon>Vertebrata</taxon>
        <taxon>Euteleostomi</taxon>
        <taxon>Actinopterygii</taxon>
        <taxon>Neopterygii</taxon>
        <taxon>Teleostei</taxon>
        <taxon>Neoteleostei</taxon>
        <taxon>Acanthomorphata</taxon>
        <taxon>Ovalentaria</taxon>
        <taxon>Atherinomorphae</taxon>
        <taxon>Cyprinodontiformes</taxon>
        <taxon>Goodeidae</taxon>
        <taxon>Goodea</taxon>
    </lineage>
</organism>
<dbReference type="Proteomes" id="UP001476798">
    <property type="component" value="Unassembled WGS sequence"/>
</dbReference>
<sequence>MHDPTSPISDCALNPVQKAFHRVPSSSQTGRLNTTTQISQKRLFEVSLRSAVRGPVMHQSAVQLTASGLLLLLGLPFQPLARNACRRIRRQPANQRSEQQGMVLVHMGTRPARGAAHLHGESVTGHPTVSRSALSLKPTGAWPHSVEVGPV</sequence>
<dbReference type="EMBL" id="JAHRIO010090546">
    <property type="protein sequence ID" value="MEQ2187966.1"/>
    <property type="molecule type" value="Genomic_DNA"/>
</dbReference>
<protein>
    <submittedName>
        <fullName evidence="1">Uncharacterized protein</fullName>
    </submittedName>
</protein>
<accession>A0ABV0PWU0</accession>
<proteinExistence type="predicted"/>
<comment type="caution">
    <text evidence="1">The sequence shown here is derived from an EMBL/GenBank/DDBJ whole genome shotgun (WGS) entry which is preliminary data.</text>
</comment>
<gene>
    <name evidence="1" type="ORF">GOODEAATRI_010151</name>
</gene>
<evidence type="ECO:0000313" key="1">
    <source>
        <dbReference type="EMBL" id="MEQ2187966.1"/>
    </source>
</evidence>
<keyword evidence="2" id="KW-1185">Reference proteome</keyword>